<reference evidence="2 3" key="1">
    <citation type="journal article" date="2018" name="PLoS Genet.">
        <title>Population sequencing reveals clonal diversity and ancestral inbreeding in the grapevine cultivar Chardonnay.</title>
        <authorList>
            <person name="Roach M.J."/>
            <person name="Johnson D.L."/>
            <person name="Bohlmann J."/>
            <person name="van Vuuren H.J."/>
            <person name="Jones S.J."/>
            <person name="Pretorius I.S."/>
            <person name="Schmidt S.A."/>
            <person name="Borneman A.R."/>
        </authorList>
    </citation>
    <scope>NUCLEOTIDE SEQUENCE [LARGE SCALE GENOMIC DNA]</scope>
    <source>
        <strain evidence="3">cv. Chardonnay</strain>
        <tissue evidence="2">Leaf</tissue>
    </source>
</reference>
<evidence type="ECO:0008006" key="4">
    <source>
        <dbReference type="Google" id="ProtNLM"/>
    </source>
</evidence>
<dbReference type="PANTHER" id="PTHR33223:SF8">
    <property type="entry name" value="OS04G0172440 PROTEIN"/>
    <property type="match status" value="1"/>
</dbReference>
<dbReference type="AlphaFoldDB" id="A0A438DEP4"/>
<proteinExistence type="predicted"/>
<sequence length="270" mass="30145">MGYRGSACVEVMNTLHGSVPSLRRRAKGCVPSEGMIASARDPLKSTPLLFKATLTLWAVGSVGPASGWHTTKVALPPVIVPTPTLEDPHARMDRLEQRLRMPEIERYTGIGCPCIYLSLYNTIMRAHGLDEAQMVMLFPMSLSGATQRWFASLDERVKALRQRPEESVTSFISRWREKISQVIDRPSERDQIGMIMRSLQPRFARHLMGFPHTDFGSLVQALYDIEESITRELWSESSPSDLKGKKPLGGQRLGDVGAIGSAGLRPPRRY</sequence>
<organism evidence="2 3">
    <name type="scientific">Vitis vinifera</name>
    <name type="common">Grape</name>
    <dbReference type="NCBI Taxonomy" id="29760"/>
    <lineage>
        <taxon>Eukaryota</taxon>
        <taxon>Viridiplantae</taxon>
        <taxon>Streptophyta</taxon>
        <taxon>Embryophyta</taxon>
        <taxon>Tracheophyta</taxon>
        <taxon>Spermatophyta</taxon>
        <taxon>Magnoliopsida</taxon>
        <taxon>eudicotyledons</taxon>
        <taxon>Gunneridae</taxon>
        <taxon>Pentapetalae</taxon>
        <taxon>rosids</taxon>
        <taxon>Vitales</taxon>
        <taxon>Vitaceae</taxon>
        <taxon>Viteae</taxon>
        <taxon>Vitis</taxon>
    </lineage>
</organism>
<feature type="region of interest" description="Disordered" evidence="1">
    <location>
        <begin position="236"/>
        <end position="270"/>
    </location>
</feature>
<accession>A0A438DEP4</accession>
<evidence type="ECO:0000313" key="2">
    <source>
        <dbReference type="EMBL" id="RVW33920.1"/>
    </source>
</evidence>
<protein>
    <recommendedName>
        <fullName evidence="4">Retrotransposon gag domain-containing protein</fullName>
    </recommendedName>
</protein>
<dbReference type="Proteomes" id="UP000288805">
    <property type="component" value="Unassembled WGS sequence"/>
</dbReference>
<dbReference type="EMBL" id="QGNW01001662">
    <property type="protein sequence ID" value="RVW33920.1"/>
    <property type="molecule type" value="Genomic_DNA"/>
</dbReference>
<gene>
    <name evidence="2" type="ORF">CK203_082972</name>
</gene>
<comment type="caution">
    <text evidence="2">The sequence shown here is derived from an EMBL/GenBank/DDBJ whole genome shotgun (WGS) entry which is preliminary data.</text>
</comment>
<evidence type="ECO:0000313" key="3">
    <source>
        <dbReference type="Proteomes" id="UP000288805"/>
    </source>
</evidence>
<name>A0A438DEP4_VITVI</name>
<evidence type="ECO:0000256" key="1">
    <source>
        <dbReference type="SAM" id="MobiDB-lite"/>
    </source>
</evidence>
<dbReference type="PANTHER" id="PTHR33223">
    <property type="entry name" value="CCHC-TYPE DOMAIN-CONTAINING PROTEIN"/>
    <property type="match status" value="1"/>
</dbReference>